<dbReference type="OrthoDB" id="8595277at2"/>
<dbReference type="NCBIfam" id="TIGR02293">
    <property type="entry name" value="TAS_TIGR02293"/>
    <property type="match status" value="1"/>
</dbReference>
<sequence length="149" mass="17053">MHHDRYIPKPVQKPLLNLKDRLGLAEDYPAMHRAIVQGFKFDTVASIAHETGLSKTEVLNALNLPHWTVVKKRKHRCFTTIESNRIYALIEAITAAEALFEGDLHEAVNWLKRPCTGLGQRSPFENLNSFFELQQVLSLIHRLEHGVFS</sequence>
<dbReference type="InterPro" id="IPR011979">
    <property type="entry name" value="Antitox_Xre"/>
</dbReference>
<evidence type="ECO:0000313" key="2">
    <source>
        <dbReference type="EMBL" id="RUO37777.1"/>
    </source>
</evidence>
<organism evidence="2 3">
    <name type="scientific">Aliidiomarina shirensis</name>
    <dbReference type="NCBI Taxonomy" id="1048642"/>
    <lineage>
        <taxon>Bacteria</taxon>
        <taxon>Pseudomonadati</taxon>
        <taxon>Pseudomonadota</taxon>
        <taxon>Gammaproteobacteria</taxon>
        <taxon>Alteromonadales</taxon>
        <taxon>Idiomarinaceae</taxon>
        <taxon>Aliidiomarina</taxon>
    </lineage>
</organism>
<proteinExistence type="predicted"/>
<feature type="domain" description="Antitoxin Xre/MbcA/ParS-like toxin-binding" evidence="1">
    <location>
        <begin position="95"/>
        <end position="146"/>
    </location>
</feature>
<dbReference type="AlphaFoldDB" id="A0A432WVK4"/>
<dbReference type="EMBL" id="PIPP01000002">
    <property type="protein sequence ID" value="RUO37777.1"/>
    <property type="molecule type" value="Genomic_DNA"/>
</dbReference>
<dbReference type="InterPro" id="IPR024467">
    <property type="entry name" value="Xre/MbcA/ParS-like_toxin-bd"/>
</dbReference>
<accession>A0A432WVK4</accession>
<dbReference type="Pfam" id="PF09722">
    <property type="entry name" value="Xre_MbcA_ParS_C"/>
    <property type="match status" value="1"/>
</dbReference>
<dbReference type="Proteomes" id="UP000286934">
    <property type="component" value="Unassembled WGS sequence"/>
</dbReference>
<protein>
    <recommendedName>
        <fullName evidence="1">Antitoxin Xre/MbcA/ParS-like toxin-binding domain-containing protein</fullName>
    </recommendedName>
</protein>
<keyword evidence="3" id="KW-1185">Reference proteome</keyword>
<reference evidence="3" key="1">
    <citation type="journal article" date="2018" name="Front. Microbiol.">
        <title>Genome-Based Analysis Reveals the Taxonomy and Diversity of the Family Idiomarinaceae.</title>
        <authorList>
            <person name="Liu Y."/>
            <person name="Lai Q."/>
            <person name="Shao Z."/>
        </authorList>
    </citation>
    <scope>NUCLEOTIDE SEQUENCE [LARGE SCALE GENOMIC DNA]</scope>
    <source>
        <strain evidence="3">AIS</strain>
    </source>
</reference>
<name>A0A432WVK4_9GAMM</name>
<evidence type="ECO:0000313" key="3">
    <source>
        <dbReference type="Proteomes" id="UP000286934"/>
    </source>
</evidence>
<dbReference type="RefSeq" id="WP_126807293.1">
    <property type="nucleotide sequence ID" value="NZ_PIPP01000002.1"/>
</dbReference>
<evidence type="ECO:0000259" key="1">
    <source>
        <dbReference type="Pfam" id="PF09722"/>
    </source>
</evidence>
<gene>
    <name evidence="2" type="ORF">CWE13_07485</name>
</gene>
<comment type="caution">
    <text evidence="2">The sequence shown here is derived from an EMBL/GenBank/DDBJ whole genome shotgun (WGS) entry which is preliminary data.</text>
</comment>